<dbReference type="InterPro" id="IPR017970">
    <property type="entry name" value="Homeobox_CS"/>
</dbReference>
<dbReference type="PROSITE" id="PS50071">
    <property type="entry name" value="HOMEOBOX_2"/>
    <property type="match status" value="1"/>
</dbReference>
<evidence type="ECO:0000256" key="7">
    <source>
        <dbReference type="SAM" id="MobiDB-lite"/>
    </source>
</evidence>
<proteinExistence type="predicted"/>
<evidence type="ECO:0000313" key="10">
    <source>
        <dbReference type="Proteomes" id="UP000821837"/>
    </source>
</evidence>
<keyword evidence="2 5" id="KW-0238">DNA-binding</keyword>
<evidence type="ECO:0000256" key="1">
    <source>
        <dbReference type="ARBA" id="ARBA00004123"/>
    </source>
</evidence>
<name>A0A9D4TBT4_RHISA</name>
<dbReference type="GO" id="GO:0003677">
    <property type="term" value="F:DNA binding"/>
    <property type="evidence" value="ECO:0007669"/>
    <property type="project" value="UniProtKB-UniRule"/>
</dbReference>
<reference evidence="9" key="2">
    <citation type="submission" date="2021-09" db="EMBL/GenBank/DDBJ databases">
        <authorList>
            <person name="Jia N."/>
            <person name="Wang J."/>
            <person name="Shi W."/>
            <person name="Du L."/>
            <person name="Sun Y."/>
            <person name="Zhan W."/>
            <person name="Jiang J."/>
            <person name="Wang Q."/>
            <person name="Zhang B."/>
            <person name="Ji P."/>
            <person name="Sakyi L.B."/>
            <person name="Cui X."/>
            <person name="Yuan T."/>
            <person name="Jiang B."/>
            <person name="Yang W."/>
            <person name="Lam T.T.-Y."/>
            <person name="Chang Q."/>
            <person name="Ding S."/>
            <person name="Wang X."/>
            <person name="Zhu J."/>
            <person name="Ruan X."/>
            <person name="Zhao L."/>
            <person name="Wei J."/>
            <person name="Que T."/>
            <person name="Du C."/>
            <person name="Cheng J."/>
            <person name="Dai P."/>
            <person name="Han X."/>
            <person name="Huang E."/>
            <person name="Gao Y."/>
            <person name="Liu J."/>
            <person name="Shao H."/>
            <person name="Ye R."/>
            <person name="Li L."/>
            <person name="Wei W."/>
            <person name="Wang X."/>
            <person name="Wang C."/>
            <person name="Huo Q."/>
            <person name="Li W."/>
            <person name="Guo W."/>
            <person name="Chen H."/>
            <person name="Chen S."/>
            <person name="Zhou L."/>
            <person name="Zhou L."/>
            <person name="Ni X."/>
            <person name="Tian J."/>
            <person name="Zhou Y."/>
            <person name="Sheng Y."/>
            <person name="Liu T."/>
            <person name="Pan Y."/>
            <person name="Xia L."/>
            <person name="Li J."/>
            <person name="Zhao F."/>
            <person name="Cao W."/>
        </authorList>
    </citation>
    <scope>NUCLEOTIDE SEQUENCE</scope>
    <source>
        <strain evidence="9">Rsan-2018</strain>
        <tissue evidence="9">Larvae</tissue>
    </source>
</reference>
<comment type="caution">
    <text evidence="9">The sequence shown here is derived from an EMBL/GenBank/DDBJ whole genome shotgun (WGS) entry which is preliminary data.</text>
</comment>
<feature type="domain" description="Homeobox" evidence="8">
    <location>
        <begin position="120"/>
        <end position="180"/>
    </location>
</feature>
<dbReference type="InterPro" id="IPR001356">
    <property type="entry name" value="HD"/>
</dbReference>
<dbReference type="PANTHER" id="PTHR24333:SF5">
    <property type="entry name" value="VENT HOMEOBOX"/>
    <property type="match status" value="1"/>
</dbReference>
<evidence type="ECO:0000256" key="6">
    <source>
        <dbReference type="RuleBase" id="RU000682"/>
    </source>
</evidence>
<dbReference type="GO" id="GO:0005634">
    <property type="term" value="C:nucleus"/>
    <property type="evidence" value="ECO:0007669"/>
    <property type="project" value="UniProtKB-SubCell"/>
</dbReference>
<comment type="subcellular location">
    <subcellularLocation>
        <location evidence="1 5 6">Nucleus</location>
    </subcellularLocation>
</comment>
<dbReference type="Gene3D" id="1.10.10.60">
    <property type="entry name" value="Homeodomain-like"/>
    <property type="match status" value="1"/>
</dbReference>
<keyword evidence="10" id="KW-1185">Reference proteome</keyword>
<accession>A0A9D4TBT4</accession>
<dbReference type="PANTHER" id="PTHR24333">
    <property type="entry name" value="HOMEO BOX HB9 LIKE A-RELATED"/>
    <property type="match status" value="1"/>
</dbReference>
<reference evidence="9" key="1">
    <citation type="journal article" date="2020" name="Cell">
        <title>Large-Scale Comparative Analyses of Tick Genomes Elucidate Their Genetic Diversity and Vector Capacities.</title>
        <authorList>
            <consortium name="Tick Genome and Microbiome Consortium (TIGMIC)"/>
            <person name="Jia N."/>
            <person name="Wang J."/>
            <person name="Shi W."/>
            <person name="Du L."/>
            <person name="Sun Y."/>
            <person name="Zhan W."/>
            <person name="Jiang J.F."/>
            <person name="Wang Q."/>
            <person name="Zhang B."/>
            <person name="Ji P."/>
            <person name="Bell-Sakyi L."/>
            <person name="Cui X.M."/>
            <person name="Yuan T.T."/>
            <person name="Jiang B.G."/>
            <person name="Yang W.F."/>
            <person name="Lam T.T."/>
            <person name="Chang Q.C."/>
            <person name="Ding S.J."/>
            <person name="Wang X.J."/>
            <person name="Zhu J.G."/>
            <person name="Ruan X.D."/>
            <person name="Zhao L."/>
            <person name="Wei J.T."/>
            <person name="Ye R.Z."/>
            <person name="Que T.C."/>
            <person name="Du C.H."/>
            <person name="Zhou Y.H."/>
            <person name="Cheng J.X."/>
            <person name="Dai P.F."/>
            <person name="Guo W.B."/>
            <person name="Han X.H."/>
            <person name="Huang E.J."/>
            <person name="Li L.F."/>
            <person name="Wei W."/>
            <person name="Gao Y.C."/>
            <person name="Liu J.Z."/>
            <person name="Shao H.Z."/>
            <person name="Wang X."/>
            <person name="Wang C.C."/>
            <person name="Yang T.C."/>
            <person name="Huo Q.B."/>
            <person name="Li W."/>
            <person name="Chen H.Y."/>
            <person name="Chen S.E."/>
            <person name="Zhou L.G."/>
            <person name="Ni X.B."/>
            <person name="Tian J.H."/>
            <person name="Sheng Y."/>
            <person name="Liu T."/>
            <person name="Pan Y.S."/>
            <person name="Xia L.Y."/>
            <person name="Li J."/>
            <person name="Zhao F."/>
            <person name="Cao W.C."/>
        </authorList>
    </citation>
    <scope>NUCLEOTIDE SEQUENCE</scope>
    <source>
        <strain evidence="9">Rsan-2018</strain>
    </source>
</reference>
<organism evidence="9 10">
    <name type="scientific">Rhipicephalus sanguineus</name>
    <name type="common">Brown dog tick</name>
    <name type="synonym">Ixodes sanguineus</name>
    <dbReference type="NCBI Taxonomy" id="34632"/>
    <lineage>
        <taxon>Eukaryota</taxon>
        <taxon>Metazoa</taxon>
        <taxon>Ecdysozoa</taxon>
        <taxon>Arthropoda</taxon>
        <taxon>Chelicerata</taxon>
        <taxon>Arachnida</taxon>
        <taxon>Acari</taxon>
        <taxon>Parasitiformes</taxon>
        <taxon>Ixodida</taxon>
        <taxon>Ixodoidea</taxon>
        <taxon>Ixodidae</taxon>
        <taxon>Rhipicephalinae</taxon>
        <taxon>Rhipicephalus</taxon>
        <taxon>Rhipicephalus</taxon>
    </lineage>
</organism>
<dbReference type="CDD" id="cd00086">
    <property type="entry name" value="homeodomain"/>
    <property type="match status" value="1"/>
</dbReference>
<evidence type="ECO:0000256" key="4">
    <source>
        <dbReference type="ARBA" id="ARBA00023242"/>
    </source>
</evidence>
<gene>
    <name evidence="9" type="ORF">HPB52_022136</name>
</gene>
<feature type="DNA-binding region" description="Homeobox" evidence="5">
    <location>
        <begin position="122"/>
        <end position="181"/>
    </location>
</feature>
<keyword evidence="3 5" id="KW-0371">Homeobox</keyword>
<dbReference type="InterPro" id="IPR009057">
    <property type="entry name" value="Homeodomain-like_sf"/>
</dbReference>
<dbReference type="AlphaFoldDB" id="A0A9D4TBT4"/>
<sequence length="231" mass="26246">MKQLHTKRRLVRTAIPKYRFTLDTLLADGDTPVSSMQQDLNIVRSKEAELIGFDRGIQDALHDAALDDLSRCTVKQIDPSRTHVKRKTTVTVRLTFADPPESKARRAVSCTSKSAEKDGKKPRRRRTAFTQAQLAFLEAKFRYQKYLSVSDRGSVAEALRLTETQVKTWYQNRRTKWKRQSQLKAEQLRRPHPDAHLTTTVAAGVYLNLLSPGEHCLTKDGYVGGMFVAGF</sequence>
<dbReference type="InterPro" id="IPR020479">
    <property type="entry name" value="HD_metazoa"/>
</dbReference>
<dbReference type="PRINTS" id="PR00024">
    <property type="entry name" value="HOMEOBOX"/>
</dbReference>
<dbReference type="EMBL" id="JABSTV010001245">
    <property type="protein sequence ID" value="KAH7984498.1"/>
    <property type="molecule type" value="Genomic_DNA"/>
</dbReference>
<evidence type="ECO:0000256" key="2">
    <source>
        <dbReference type="ARBA" id="ARBA00023125"/>
    </source>
</evidence>
<keyword evidence="4 5" id="KW-0539">Nucleus</keyword>
<dbReference type="VEuPathDB" id="VectorBase:RSAN_046278"/>
<evidence type="ECO:0000259" key="8">
    <source>
        <dbReference type="PROSITE" id="PS50071"/>
    </source>
</evidence>
<evidence type="ECO:0000256" key="5">
    <source>
        <dbReference type="PROSITE-ProRule" id="PRU00108"/>
    </source>
</evidence>
<evidence type="ECO:0000313" key="9">
    <source>
        <dbReference type="EMBL" id="KAH7984498.1"/>
    </source>
</evidence>
<dbReference type="GO" id="GO:0000981">
    <property type="term" value="F:DNA-binding transcription factor activity, RNA polymerase II-specific"/>
    <property type="evidence" value="ECO:0007669"/>
    <property type="project" value="InterPro"/>
</dbReference>
<dbReference type="PROSITE" id="PS00027">
    <property type="entry name" value="HOMEOBOX_1"/>
    <property type="match status" value="1"/>
</dbReference>
<dbReference type="Proteomes" id="UP000821837">
    <property type="component" value="Chromosome 1"/>
</dbReference>
<dbReference type="SUPFAM" id="SSF46689">
    <property type="entry name" value="Homeodomain-like"/>
    <property type="match status" value="1"/>
</dbReference>
<dbReference type="Pfam" id="PF00046">
    <property type="entry name" value="Homeodomain"/>
    <property type="match status" value="1"/>
</dbReference>
<evidence type="ECO:0000256" key="3">
    <source>
        <dbReference type="ARBA" id="ARBA00023155"/>
    </source>
</evidence>
<feature type="region of interest" description="Disordered" evidence="7">
    <location>
        <begin position="103"/>
        <end position="125"/>
    </location>
</feature>
<protein>
    <recommendedName>
        <fullName evidence="8">Homeobox domain-containing protein</fullName>
    </recommendedName>
</protein>
<dbReference type="SMART" id="SM00389">
    <property type="entry name" value="HOX"/>
    <property type="match status" value="1"/>
</dbReference>
<dbReference type="InterPro" id="IPR050848">
    <property type="entry name" value="Homeobox_TF"/>
</dbReference>